<evidence type="ECO:0000313" key="5">
    <source>
        <dbReference type="Proteomes" id="UP000011083"/>
    </source>
</evidence>
<accession>L8H6I5</accession>
<evidence type="ECO:0000256" key="1">
    <source>
        <dbReference type="ARBA" id="ARBA00022737"/>
    </source>
</evidence>
<dbReference type="Pfam" id="PF00036">
    <property type="entry name" value="EF-hand_1"/>
    <property type="match status" value="1"/>
</dbReference>
<dbReference type="CDD" id="cd00051">
    <property type="entry name" value="EFh"/>
    <property type="match status" value="2"/>
</dbReference>
<dbReference type="Pfam" id="PF13499">
    <property type="entry name" value="EF-hand_7"/>
    <property type="match status" value="1"/>
</dbReference>
<dbReference type="OMA" id="RIAFNKH"/>
<dbReference type="SUPFAM" id="SSF47473">
    <property type="entry name" value="EF-hand"/>
    <property type="match status" value="1"/>
</dbReference>
<gene>
    <name evidence="4" type="ORF">ACA1_282700</name>
</gene>
<dbReference type="AlphaFoldDB" id="L8H6I5"/>
<protein>
    <submittedName>
        <fullName evidence="4">EF hand domain containing protein</fullName>
    </submittedName>
</protein>
<dbReference type="InterPro" id="IPR011992">
    <property type="entry name" value="EF-hand-dom_pair"/>
</dbReference>
<keyword evidence="1" id="KW-0677">Repeat</keyword>
<dbReference type="GeneID" id="14921971"/>
<feature type="domain" description="EF-hand" evidence="3">
    <location>
        <begin position="7"/>
        <end position="42"/>
    </location>
</feature>
<dbReference type="STRING" id="1257118.L8H6I5"/>
<name>L8H6I5_ACACF</name>
<reference evidence="4 5" key="1">
    <citation type="journal article" date="2013" name="Genome Biol.">
        <title>Genome of Acanthamoeba castellanii highlights extensive lateral gene transfer and early evolution of tyrosine kinase signaling.</title>
        <authorList>
            <person name="Clarke M."/>
            <person name="Lohan A.J."/>
            <person name="Liu B."/>
            <person name="Lagkouvardos I."/>
            <person name="Roy S."/>
            <person name="Zafar N."/>
            <person name="Bertelli C."/>
            <person name="Schilde C."/>
            <person name="Kianianmomeni A."/>
            <person name="Burglin T.R."/>
            <person name="Frech C."/>
            <person name="Turcotte B."/>
            <person name="Kopec K.O."/>
            <person name="Synnott J.M."/>
            <person name="Choo C."/>
            <person name="Paponov I."/>
            <person name="Finkler A."/>
            <person name="Soon Heng Tan C."/>
            <person name="Hutchins A.P."/>
            <person name="Weinmeier T."/>
            <person name="Rattei T."/>
            <person name="Chu J.S."/>
            <person name="Gimenez G."/>
            <person name="Irimia M."/>
            <person name="Rigden D.J."/>
            <person name="Fitzpatrick D.A."/>
            <person name="Lorenzo-Morales J."/>
            <person name="Bateman A."/>
            <person name="Chiu C.H."/>
            <person name="Tang P."/>
            <person name="Hegemann P."/>
            <person name="Fromm H."/>
            <person name="Raoult D."/>
            <person name="Greub G."/>
            <person name="Miranda-Saavedra D."/>
            <person name="Chen N."/>
            <person name="Nash P."/>
            <person name="Ginger M.L."/>
            <person name="Horn M."/>
            <person name="Schaap P."/>
            <person name="Caler L."/>
            <person name="Loftus B."/>
        </authorList>
    </citation>
    <scope>NUCLEOTIDE SEQUENCE [LARGE SCALE GENOMIC DNA]</scope>
    <source>
        <strain evidence="4 5">Neff</strain>
    </source>
</reference>
<dbReference type="OrthoDB" id="186625at2759"/>
<dbReference type="PROSITE" id="PS50222">
    <property type="entry name" value="EF_HAND_2"/>
    <property type="match status" value="3"/>
</dbReference>
<dbReference type="InterPro" id="IPR050145">
    <property type="entry name" value="Centrin_CML-like"/>
</dbReference>
<dbReference type="Proteomes" id="UP000011083">
    <property type="component" value="Unassembled WGS sequence"/>
</dbReference>
<dbReference type="VEuPathDB" id="AmoebaDB:ACA1_282700"/>
<dbReference type="RefSeq" id="XP_004344837.1">
    <property type="nucleotide sequence ID" value="XM_004344787.1"/>
</dbReference>
<dbReference type="Gene3D" id="1.10.238.10">
    <property type="entry name" value="EF-hand"/>
    <property type="match status" value="2"/>
</dbReference>
<dbReference type="PROSITE" id="PS00018">
    <property type="entry name" value="EF_HAND_1"/>
    <property type="match status" value="3"/>
</dbReference>
<dbReference type="PANTHER" id="PTHR23050">
    <property type="entry name" value="CALCIUM BINDING PROTEIN"/>
    <property type="match status" value="1"/>
</dbReference>
<dbReference type="GO" id="GO:0005509">
    <property type="term" value="F:calcium ion binding"/>
    <property type="evidence" value="ECO:0007669"/>
    <property type="project" value="InterPro"/>
</dbReference>
<feature type="domain" description="EF-hand" evidence="3">
    <location>
        <begin position="104"/>
        <end position="139"/>
    </location>
</feature>
<organism evidence="4 5">
    <name type="scientific">Acanthamoeba castellanii (strain ATCC 30010 / Neff)</name>
    <dbReference type="NCBI Taxonomy" id="1257118"/>
    <lineage>
        <taxon>Eukaryota</taxon>
        <taxon>Amoebozoa</taxon>
        <taxon>Discosea</taxon>
        <taxon>Longamoebia</taxon>
        <taxon>Centramoebida</taxon>
        <taxon>Acanthamoebidae</taxon>
        <taxon>Acanthamoeba</taxon>
    </lineage>
</organism>
<dbReference type="EMBL" id="KB007908">
    <property type="protein sequence ID" value="ELR21094.1"/>
    <property type="molecule type" value="Genomic_DNA"/>
</dbReference>
<dbReference type="InterPro" id="IPR018247">
    <property type="entry name" value="EF_Hand_1_Ca_BS"/>
</dbReference>
<dbReference type="SMART" id="SM00054">
    <property type="entry name" value="EFh"/>
    <property type="match status" value="3"/>
</dbReference>
<dbReference type="KEGG" id="acan:ACA1_282700"/>
<feature type="domain" description="EF-hand" evidence="3">
    <location>
        <begin position="43"/>
        <end position="78"/>
    </location>
</feature>
<keyword evidence="2" id="KW-0106">Calcium</keyword>
<dbReference type="InterPro" id="IPR002048">
    <property type="entry name" value="EF_hand_dom"/>
</dbReference>
<evidence type="ECO:0000313" key="4">
    <source>
        <dbReference type="EMBL" id="ELR21094.1"/>
    </source>
</evidence>
<sequence length="145" mass="16612">MYGGGGGGLTVSRIAFNKHDKDKSGCISRSEFHDLCYSMGHYLTPAEAEHAAKMIDKDGSGSITYDEFQKWWRTDNRFQNLQLSEDEMARSRRHTHADLTKHGLTTKTFDQCFRELDSDGSGRITYNEYIQWLIRIGSLKLKPID</sequence>
<proteinExistence type="predicted"/>
<evidence type="ECO:0000259" key="3">
    <source>
        <dbReference type="PROSITE" id="PS50222"/>
    </source>
</evidence>
<keyword evidence="5" id="KW-1185">Reference proteome</keyword>
<evidence type="ECO:0000256" key="2">
    <source>
        <dbReference type="ARBA" id="ARBA00022837"/>
    </source>
</evidence>